<dbReference type="GO" id="GO:0045202">
    <property type="term" value="C:synapse"/>
    <property type="evidence" value="ECO:0007669"/>
    <property type="project" value="TreeGrafter"/>
</dbReference>
<dbReference type="Pfam" id="PF16367">
    <property type="entry name" value="RRM_7"/>
    <property type="match status" value="1"/>
</dbReference>
<keyword evidence="2" id="KW-0694">RNA-binding</keyword>
<keyword evidence="4" id="KW-0472">Membrane</keyword>
<dbReference type="GO" id="GO:0043022">
    <property type="term" value="F:ribosome binding"/>
    <property type="evidence" value="ECO:0007669"/>
    <property type="project" value="TreeGrafter"/>
</dbReference>
<dbReference type="SUPFAM" id="SSF54928">
    <property type="entry name" value="RNA-binding domain, RBD"/>
    <property type="match status" value="1"/>
</dbReference>
<comment type="caution">
    <text evidence="6">The sequence shown here is derived from an EMBL/GenBank/DDBJ whole genome shotgun (WGS) entry which is preliminary data.</text>
</comment>
<dbReference type="GO" id="GO:0005634">
    <property type="term" value="C:nucleus"/>
    <property type="evidence" value="ECO:0007669"/>
    <property type="project" value="TreeGrafter"/>
</dbReference>
<evidence type="ECO:0000259" key="5">
    <source>
        <dbReference type="PROSITE" id="PS50102"/>
    </source>
</evidence>
<proteinExistence type="inferred from homology"/>
<evidence type="ECO:0000256" key="4">
    <source>
        <dbReference type="SAM" id="Phobius"/>
    </source>
</evidence>
<accession>A0AA89BU33</accession>
<keyword evidence="7" id="KW-1185">Reference proteome</keyword>
<evidence type="ECO:0000256" key="3">
    <source>
        <dbReference type="SAM" id="MobiDB-lite"/>
    </source>
</evidence>
<dbReference type="CDD" id="cd12723">
    <property type="entry name" value="RRM1_CPEB1"/>
    <property type="match status" value="1"/>
</dbReference>
<feature type="region of interest" description="Disordered" evidence="3">
    <location>
        <begin position="109"/>
        <end position="201"/>
    </location>
</feature>
<dbReference type="GO" id="GO:0003730">
    <property type="term" value="F:mRNA 3'-UTR binding"/>
    <property type="evidence" value="ECO:0007669"/>
    <property type="project" value="InterPro"/>
</dbReference>
<dbReference type="Gene3D" id="3.30.70.330">
    <property type="match status" value="2"/>
</dbReference>
<evidence type="ECO:0000313" key="6">
    <source>
        <dbReference type="EMBL" id="KAK3094681.1"/>
    </source>
</evidence>
<dbReference type="GO" id="GO:0008135">
    <property type="term" value="F:translation factor activity, RNA binding"/>
    <property type="evidence" value="ECO:0007669"/>
    <property type="project" value="TreeGrafter"/>
</dbReference>
<evidence type="ECO:0000256" key="1">
    <source>
        <dbReference type="ARBA" id="ARBA00010347"/>
    </source>
</evidence>
<dbReference type="PANTHER" id="PTHR12566:SF9">
    <property type="entry name" value="CYTOPLASMIC POLYADENYLATION ELEMENT-BINDING PROTEIN 1"/>
    <property type="match status" value="1"/>
</dbReference>
<sequence length="531" mass="58817">MISLQGSDIPSINVTDFETEPAGLKYASSNIDLWKNINAMLYNTLDFSTLGGVGIIPSDQAKQPIHQQMPIQTHQDHMTAYDQLYGSAYSSTAAYPGFQLFSVPGATQHHQTHSAAAAHQLSQQHLSQPHSYQQQIQQQQVRQQQQQQQQSYGYSQQYRQHDLYSTPPQKQSRAIKGSPSDSSASDYGTMSPQSPSHENNLSPVEKLIYSSLVSGNRQTRSSSPCDSDTSGISSEGSDTALLDMMNSLSIGNRKSQTSAQSQFSAQSQDVASQIYAAQQQQYSKDQTSALSTALGQVIPQTRTNYVINPFLMANTDPYAIDRAAKLHRNAAAMCEASCTWSGQLPPKNYKNPTYSCKVFLGGVPWDITEAGLQTAFNKFGVFKIEWPGKDGYVYLLFESEKAVHNLLQDCTHDFSSGDYYYKISSRRMRAKEVIPWVLSDSNYVRQPSQRLDSSKTVFVGALHGMMTAESLANIMNDLFGNVVYAGIDTDKHKYPIGMSIFISLIYIFYWLDCGKKGGKSVIPSVCINSLV</sequence>
<dbReference type="InterPro" id="IPR032292">
    <property type="entry name" value="CEBP1_N"/>
</dbReference>
<dbReference type="InterPro" id="IPR034819">
    <property type="entry name" value="CPEB"/>
</dbReference>
<dbReference type="InterPro" id="IPR012677">
    <property type="entry name" value="Nucleotide-bd_a/b_plait_sf"/>
</dbReference>
<dbReference type="GO" id="GO:0000900">
    <property type="term" value="F:mRNA regulatory element binding translation repressor activity"/>
    <property type="evidence" value="ECO:0007669"/>
    <property type="project" value="TreeGrafter"/>
</dbReference>
<organism evidence="6 7">
    <name type="scientific">Pinctada imbricata</name>
    <name type="common">Atlantic pearl-oyster</name>
    <name type="synonym">Pinctada martensii</name>
    <dbReference type="NCBI Taxonomy" id="66713"/>
    <lineage>
        <taxon>Eukaryota</taxon>
        <taxon>Metazoa</taxon>
        <taxon>Spiralia</taxon>
        <taxon>Lophotrochozoa</taxon>
        <taxon>Mollusca</taxon>
        <taxon>Bivalvia</taxon>
        <taxon>Autobranchia</taxon>
        <taxon>Pteriomorphia</taxon>
        <taxon>Pterioida</taxon>
        <taxon>Pterioidea</taxon>
        <taxon>Pteriidae</taxon>
        <taxon>Pinctada</taxon>
    </lineage>
</organism>
<feature type="compositionally biased region" description="Polar residues" evidence="3">
    <location>
        <begin position="179"/>
        <end position="201"/>
    </location>
</feature>
<feature type="transmembrane region" description="Helical" evidence="4">
    <location>
        <begin position="494"/>
        <end position="511"/>
    </location>
</feature>
<dbReference type="GO" id="GO:0005737">
    <property type="term" value="C:cytoplasm"/>
    <property type="evidence" value="ECO:0007669"/>
    <property type="project" value="TreeGrafter"/>
</dbReference>
<feature type="region of interest" description="Disordered" evidence="3">
    <location>
        <begin position="215"/>
        <end position="237"/>
    </location>
</feature>
<dbReference type="InterPro" id="IPR034977">
    <property type="entry name" value="CPEB1_RRM1"/>
</dbReference>
<gene>
    <name evidence="6" type="ORF">FSP39_004853</name>
</gene>
<keyword evidence="4" id="KW-0812">Transmembrane</keyword>
<dbReference type="PROSITE" id="PS50102">
    <property type="entry name" value="RRM"/>
    <property type="match status" value="1"/>
</dbReference>
<evidence type="ECO:0000256" key="2">
    <source>
        <dbReference type="PROSITE-ProRule" id="PRU00176"/>
    </source>
</evidence>
<dbReference type="AlphaFoldDB" id="A0AA89BU33"/>
<keyword evidence="4" id="KW-1133">Transmembrane helix</keyword>
<dbReference type="Pfam" id="PF16368">
    <property type="entry name" value="CEBP1_N"/>
    <property type="match status" value="1"/>
</dbReference>
<feature type="domain" description="RRM" evidence="5">
    <location>
        <begin position="356"/>
        <end position="435"/>
    </location>
</feature>
<dbReference type="InterPro" id="IPR000504">
    <property type="entry name" value="RRM_dom"/>
</dbReference>
<comment type="similarity">
    <text evidence="1">Belongs to the RRM CPEB family.</text>
</comment>
<name>A0AA89BU33_PINIB</name>
<dbReference type="PANTHER" id="PTHR12566">
    <property type="entry name" value="CYTOPLASMIC POLYADENYLATION ELEMENT BINDING PROTEIN CPEB"/>
    <property type="match status" value="1"/>
</dbReference>
<dbReference type="GO" id="GO:2000766">
    <property type="term" value="P:negative regulation of cytoplasmic translation"/>
    <property type="evidence" value="ECO:0007669"/>
    <property type="project" value="TreeGrafter"/>
</dbReference>
<dbReference type="EMBL" id="VSWD01000008">
    <property type="protein sequence ID" value="KAK3094681.1"/>
    <property type="molecule type" value="Genomic_DNA"/>
</dbReference>
<feature type="compositionally biased region" description="Low complexity" evidence="3">
    <location>
        <begin position="109"/>
        <end position="158"/>
    </location>
</feature>
<dbReference type="Proteomes" id="UP001186944">
    <property type="component" value="Unassembled WGS sequence"/>
</dbReference>
<evidence type="ECO:0000313" key="7">
    <source>
        <dbReference type="Proteomes" id="UP001186944"/>
    </source>
</evidence>
<reference evidence="6" key="1">
    <citation type="submission" date="2019-08" db="EMBL/GenBank/DDBJ databases">
        <title>The improved chromosome-level genome for the pearl oyster Pinctada fucata martensii using PacBio sequencing and Hi-C.</title>
        <authorList>
            <person name="Zheng Z."/>
        </authorList>
    </citation>
    <scope>NUCLEOTIDE SEQUENCE</scope>
    <source>
        <strain evidence="6">ZZ-2019</strain>
        <tissue evidence="6">Adductor muscle</tissue>
    </source>
</reference>
<dbReference type="InterPro" id="IPR035979">
    <property type="entry name" value="RBD_domain_sf"/>
</dbReference>
<protein>
    <recommendedName>
        <fullName evidence="5">RRM domain-containing protein</fullName>
    </recommendedName>
</protein>
<dbReference type="GO" id="GO:0043005">
    <property type="term" value="C:neuron projection"/>
    <property type="evidence" value="ECO:0007669"/>
    <property type="project" value="TreeGrafter"/>
</dbReference>